<accession>A0A0E9QBE4</accession>
<reference evidence="1" key="2">
    <citation type="journal article" date="2015" name="Fish Shellfish Immunol.">
        <title>Early steps in the European eel (Anguilla anguilla)-Vibrio vulnificus interaction in the gills: Role of the RtxA13 toxin.</title>
        <authorList>
            <person name="Callol A."/>
            <person name="Pajuelo D."/>
            <person name="Ebbesson L."/>
            <person name="Teles M."/>
            <person name="MacKenzie S."/>
            <person name="Amaro C."/>
        </authorList>
    </citation>
    <scope>NUCLEOTIDE SEQUENCE</scope>
</reference>
<sequence length="28" mass="3132">MTKLNYSVEATKTISVAGNSIKVFIYRP</sequence>
<name>A0A0E9QBE4_ANGAN</name>
<organism evidence="1">
    <name type="scientific">Anguilla anguilla</name>
    <name type="common">European freshwater eel</name>
    <name type="synonym">Muraena anguilla</name>
    <dbReference type="NCBI Taxonomy" id="7936"/>
    <lineage>
        <taxon>Eukaryota</taxon>
        <taxon>Metazoa</taxon>
        <taxon>Chordata</taxon>
        <taxon>Craniata</taxon>
        <taxon>Vertebrata</taxon>
        <taxon>Euteleostomi</taxon>
        <taxon>Actinopterygii</taxon>
        <taxon>Neopterygii</taxon>
        <taxon>Teleostei</taxon>
        <taxon>Anguilliformes</taxon>
        <taxon>Anguillidae</taxon>
        <taxon>Anguilla</taxon>
    </lineage>
</organism>
<dbReference type="EMBL" id="GBXM01094917">
    <property type="protein sequence ID" value="JAH13660.1"/>
    <property type="molecule type" value="Transcribed_RNA"/>
</dbReference>
<dbReference type="AlphaFoldDB" id="A0A0E9QBE4"/>
<proteinExistence type="predicted"/>
<protein>
    <submittedName>
        <fullName evidence="1">Uncharacterized protein</fullName>
    </submittedName>
</protein>
<evidence type="ECO:0000313" key="1">
    <source>
        <dbReference type="EMBL" id="JAH13660.1"/>
    </source>
</evidence>
<reference evidence="1" key="1">
    <citation type="submission" date="2014-11" db="EMBL/GenBank/DDBJ databases">
        <authorList>
            <person name="Amaro Gonzalez C."/>
        </authorList>
    </citation>
    <scope>NUCLEOTIDE SEQUENCE</scope>
</reference>